<dbReference type="PANTHER" id="PTHR47966:SF44">
    <property type="entry name" value="PEPTIDASE A1 DOMAIN-CONTAINING PROTEIN"/>
    <property type="match status" value="1"/>
</dbReference>
<dbReference type="Gene3D" id="2.40.70.10">
    <property type="entry name" value="Acid Proteases"/>
    <property type="match status" value="2"/>
</dbReference>
<dbReference type="CDD" id="cd05471">
    <property type="entry name" value="pepsin_like"/>
    <property type="match status" value="1"/>
</dbReference>
<evidence type="ECO:0000256" key="10">
    <source>
        <dbReference type="ARBA" id="ARBA00023180"/>
    </source>
</evidence>
<dbReference type="STRING" id="1561998.A0A1I7UM60"/>
<organism evidence="16 17">
    <name type="scientific">Caenorhabditis tropicalis</name>
    <dbReference type="NCBI Taxonomy" id="1561998"/>
    <lineage>
        <taxon>Eukaryota</taxon>
        <taxon>Metazoa</taxon>
        <taxon>Ecdysozoa</taxon>
        <taxon>Nematoda</taxon>
        <taxon>Chromadorea</taxon>
        <taxon>Rhabditida</taxon>
        <taxon>Rhabditina</taxon>
        <taxon>Rhabditomorpha</taxon>
        <taxon>Rhabditoidea</taxon>
        <taxon>Rhabditidae</taxon>
        <taxon>Peloderinae</taxon>
        <taxon>Caenorhabditis</taxon>
    </lineage>
</organism>
<dbReference type="GO" id="GO:0005764">
    <property type="term" value="C:lysosome"/>
    <property type="evidence" value="ECO:0007669"/>
    <property type="project" value="TreeGrafter"/>
</dbReference>
<dbReference type="GO" id="GO:0005576">
    <property type="term" value="C:extracellular region"/>
    <property type="evidence" value="ECO:0007669"/>
    <property type="project" value="UniProtKB-SubCell"/>
</dbReference>
<evidence type="ECO:0000256" key="1">
    <source>
        <dbReference type="ARBA" id="ARBA00004613"/>
    </source>
</evidence>
<keyword evidence="5 14" id="KW-0732">Signal</keyword>
<evidence type="ECO:0000256" key="7">
    <source>
        <dbReference type="ARBA" id="ARBA00022801"/>
    </source>
</evidence>
<evidence type="ECO:0000256" key="5">
    <source>
        <dbReference type="ARBA" id="ARBA00022729"/>
    </source>
</evidence>
<dbReference type="GO" id="GO:0004190">
    <property type="term" value="F:aspartic-type endopeptidase activity"/>
    <property type="evidence" value="ECO:0007669"/>
    <property type="project" value="UniProtKB-KW"/>
</dbReference>
<dbReference type="PRINTS" id="PR00792">
    <property type="entry name" value="PEPSIN"/>
</dbReference>
<evidence type="ECO:0000313" key="17">
    <source>
        <dbReference type="WBParaSite" id="Csp11.Scaffold630.g17353.t1"/>
    </source>
</evidence>
<evidence type="ECO:0000256" key="9">
    <source>
        <dbReference type="ARBA" id="ARBA00023157"/>
    </source>
</evidence>
<keyword evidence="7 13" id="KW-0378">Hydrolase</keyword>
<dbReference type="WBParaSite" id="Csp11.Scaffold630.g17353.t1">
    <property type="protein sequence ID" value="Csp11.Scaffold630.g17353.t1"/>
    <property type="gene ID" value="Csp11.Scaffold630.g17353"/>
</dbReference>
<evidence type="ECO:0000256" key="11">
    <source>
        <dbReference type="PIRSR" id="PIRSR601461-1"/>
    </source>
</evidence>
<sequence>MKHLLFFVFILSLNLFLFCNAKYQTRVQRIKLIDRGTQKYGLRQLDRFIGAQHQHVADFRDFAYFGNITIGTPKDSKEYQTFLVVLDTGSSNLWVPDNSCGVHDISSACKHKNKFIGTDSSSYEKDGRPFSISYGTGSASGYFGKDTLCVSSKIYSKYETTFEFEFSDTTLCIKSQIFGQASSIAPFFANQEIDGILGLGFTDLAVNKAPPPFVNAVEQGLVDEPIFTVYLEHHGKNRAASGGYFTYGGEDPDHCGDIITWIPLTKAAYWQFRMQGIGISSSNEHTTGWEVISDTGTSFIGGPGRVIQDIAKKYGATYDEFNDSYIVPCSKVKSLPSLKLKINDIDFEIDPINLVAHPDATECDLTLFDIYGGGFGPSWILGDPFIRQFCNIHDIKNKRIGLAHSKQPEDVTF</sequence>
<dbReference type="InterPro" id="IPR034164">
    <property type="entry name" value="Pepsin-like_dom"/>
</dbReference>
<comment type="subcellular location">
    <subcellularLocation>
        <location evidence="1">Secreted</location>
    </subcellularLocation>
</comment>
<keyword evidence="9 12" id="KW-1015">Disulfide bond</keyword>
<name>A0A1I7UM60_9PELO</name>
<reference evidence="17" key="1">
    <citation type="submission" date="2016-11" db="UniProtKB">
        <authorList>
            <consortium name="WormBaseParasite"/>
        </authorList>
    </citation>
    <scope>IDENTIFICATION</scope>
</reference>
<dbReference type="FunFam" id="2.40.70.10:FF:000179">
    <property type="entry name" value="ASpartyl Protease"/>
    <property type="match status" value="1"/>
</dbReference>
<dbReference type="PROSITE" id="PS51767">
    <property type="entry name" value="PEPTIDASE_A1"/>
    <property type="match status" value="1"/>
</dbReference>
<keyword evidence="3" id="KW-0964">Secreted</keyword>
<keyword evidence="6 13" id="KW-0064">Aspartyl protease</keyword>
<feature type="domain" description="Peptidase A1" evidence="15">
    <location>
        <begin position="64"/>
        <end position="403"/>
    </location>
</feature>
<dbReference type="InterPro" id="IPR033121">
    <property type="entry name" value="PEPTIDASE_A1"/>
</dbReference>
<feature type="active site" evidence="11">
    <location>
        <position position="294"/>
    </location>
</feature>
<evidence type="ECO:0000256" key="3">
    <source>
        <dbReference type="ARBA" id="ARBA00022525"/>
    </source>
</evidence>
<dbReference type="AlphaFoldDB" id="A0A1I7UM60"/>
<feature type="disulfide bond" evidence="12">
    <location>
        <begin position="100"/>
        <end position="109"/>
    </location>
</feature>
<feature type="chain" id="PRO_5009309089" evidence="14">
    <location>
        <begin position="22"/>
        <end position="413"/>
    </location>
</feature>
<evidence type="ECO:0000256" key="14">
    <source>
        <dbReference type="SAM" id="SignalP"/>
    </source>
</evidence>
<dbReference type="Proteomes" id="UP000095282">
    <property type="component" value="Unplaced"/>
</dbReference>
<dbReference type="InterPro" id="IPR021109">
    <property type="entry name" value="Peptidase_aspartic_dom_sf"/>
</dbReference>
<dbReference type="PROSITE" id="PS00141">
    <property type="entry name" value="ASP_PROTEASE"/>
    <property type="match status" value="1"/>
</dbReference>
<dbReference type="InterPro" id="IPR001461">
    <property type="entry name" value="Aspartic_peptidase_A1"/>
</dbReference>
<proteinExistence type="inferred from homology"/>
<dbReference type="FunFam" id="2.40.70.10:FF:000058">
    <property type="entry name" value="ASpartyl Protease"/>
    <property type="match status" value="1"/>
</dbReference>
<evidence type="ECO:0000256" key="12">
    <source>
        <dbReference type="PIRSR" id="PIRSR601461-2"/>
    </source>
</evidence>
<dbReference type="eggNOG" id="KOG1339">
    <property type="taxonomic scope" value="Eukaryota"/>
</dbReference>
<feature type="signal peptide" evidence="14">
    <location>
        <begin position="1"/>
        <end position="21"/>
    </location>
</feature>
<evidence type="ECO:0000259" key="15">
    <source>
        <dbReference type="PROSITE" id="PS51767"/>
    </source>
</evidence>
<keyword evidence="10" id="KW-0325">Glycoprotein</keyword>
<keyword evidence="4 13" id="KW-0645">Protease</keyword>
<dbReference type="InterPro" id="IPR001969">
    <property type="entry name" value="Aspartic_peptidase_AS"/>
</dbReference>
<evidence type="ECO:0000256" key="4">
    <source>
        <dbReference type="ARBA" id="ARBA00022670"/>
    </source>
</evidence>
<accession>A0A1I7UM60</accession>
<keyword evidence="16" id="KW-1185">Reference proteome</keyword>
<keyword evidence="8" id="KW-0865">Zymogen</keyword>
<evidence type="ECO:0000256" key="2">
    <source>
        <dbReference type="ARBA" id="ARBA00007447"/>
    </source>
</evidence>
<evidence type="ECO:0000313" key="16">
    <source>
        <dbReference type="Proteomes" id="UP000095282"/>
    </source>
</evidence>
<feature type="active site" evidence="11">
    <location>
        <position position="87"/>
    </location>
</feature>
<protein>
    <submittedName>
        <fullName evidence="17">Peptidase A1 domain-containing protein</fullName>
    </submittedName>
</protein>
<dbReference type="PANTHER" id="PTHR47966">
    <property type="entry name" value="BETA-SITE APP-CLEAVING ENZYME, ISOFORM A-RELATED"/>
    <property type="match status" value="1"/>
</dbReference>
<dbReference type="GO" id="GO:0006508">
    <property type="term" value="P:proteolysis"/>
    <property type="evidence" value="ECO:0007669"/>
    <property type="project" value="UniProtKB-KW"/>
</dbReference>
<evidence type="ECO:0000256" key="6">
    <source>
        <dbReference type="ARBA" id="ARBA00022750"/>
    </source>
</evidence>
<dbReference type="SUPFAM" id="SSF50630">
    <property type="entry name" value="Acid proteases"/>
    <property type="match status" value="1"/>
</dbReference>
<comment type="similarity">
    <text evidence="2 13">Belongs to the peptidase A1 family.</text>
</comment>
<dbReference type="Pfam" id="PF00026">
    <property type="entry name" value="Asp"/>
    <property type="match status" value="1"/>
</dbReference>
<evidence type="ECO:0000256" key="8">
    <source>
        <dbReference type="ARBA" id="ARBA00023145"/>
    </source>
</evidence>
<evidence type="ECO:0000256" key="13">
    <source>
        <dbReference type="RuleBase" id="RU000454"/>
    </source>
</evidence>